<protein>
    <recommendedName>
        <fullName evidence="2">Protein TIFY</fullName>
    </recommendedName>
    <alternativeName>
        <fullName evidence="2">Jasmonate ZIM domain-containing protein</fullName>
    </alternativeName>
</protein>
<dbReference type="EMBL" id="GEDG01025156">
    <property type="protein sequence ID" value="JAP15447.1"/>
    <property type="molecule type" value="Transcribed_RNA"/>
</dbReference>
<evidence type="ECO:0000256" key="2">
    <source>
        <dbReference type="RuleBase" id="RU369065"/>
    </source>
</evidence>
<dbReference type="GO" id="GO:0005634">
    <property type="term" value="C:nucleus"/>
    <property type="evidence" value="ECO:0007669"/>
    <property type="project" value="UniProtKB-SubCell"/>
</dbReference>
<dbReference type="InterPro" id="IPR018467">
    <property type="entry name" value="CCT_CS"/>
</dbReference>
<dbReference type="InterPro" id="IPR010399">
    <property type="entry name" value="Tify_dom"/>
</dbReference>
<dbReference type="GO" id="GO:2000022">
    <property type="term" value="P:regulation of jasmonic acid mediated signaling pathway"/>
    <property type="evidence" value="ECO:0007669"/>
    <property type="project" value="UniProtKB-UniRule"/>
</dbReference>
<comment type="subcellular location">
    <subcellularLocation>
        <location evidence="2">Nucleus</location>
    </subcellularLocation>
</comment>
<dbReference type="InterPro" id="IPR040390">
    <property type="entry name" value="TIFY/JAZ"/>
</dbReference>
<evidence type="ECO:0000256" key="1">
    <source>
        <dbReference type="ARBA" id="ARBA00008614"/>
    </source>
</evidence>
<dbReference type="PANTHER" id="PTHR33077:SF5">
    <property type="entry name" value="PROTEIN TIFY 9"/>
    <property type="match status" value="1"/>
</dbReference>
<accession>A0A0V0H5Z1</accession>
<comment type="function">
    <text evidence="2">Repressor of jasmonate responses.</text>
</comment>
<feature type="domain" description="Tify" evidence="3">
    <location>
        <begin position="86"/>
        <end position="120"/>
    </location>
</feature>
<comment type="similarity">
    <text evidence="1 2">Belongs to the TIFY/JAZ family.</text>
</comment>
<proteinExistence type="inferred from homology"/>
<dbReference type="GO" id="GO:0009611">
    <property type="term" value="P:response to wounding"/>
    <property type="evidence" value="ECO:0007669"/>
    <property type="project" value="UniProtKB-UniRule"/>
</dbReference>
<evidence type="ECO:0000259" key="3">
    <source>
        <dbReference type="PROSITE" id="PS51320"/>
    </source>
</evidence>
<keyword evidence="2" id="KW-1184">Jasmonic acid signaling pathway</keyword>
<dbReference type="SMART" id="SM00979">
    <property type="entry name" value="TIFY"/>
    <property type="match status" value="1"/>
</dbReference>
<reference evidence="4" key="1">
    <citation type="submission" date="2015-12" db="EMBL/GenBank/DDBJ databases">
        <title>Gene expression during late stages of embryo sac development: a critical building block for successful pollen-pistil interactions.</title>
        <authorList>
            <person name="Liu Y."/>
            <person name="Joly V."/>
            <person name="Sabar M."/>
            <person name="Matton D.P."/>
        </authorList>
    </citation>
    <scope>NUCLEOTIDE SEQUENCE</scope>
</reference>
<dbReference type="PROSITE" id="PS51320">
    <property type="entry name" value="TIFY"/>
    <property type="match status" value="1"/>
</dbReference>
<dbReference type="PANTHER" id="PTHR33077">
    <property type="entry name" value="PROTEIN TIFY 4A-RELATED-RELATED"/>
    <property type="match status" value="1"/>
</dbReference>
<dbReference type="AlphaFoldDB" id="A0A0V0H5Z1"/>
<organism evidence="4">
    <name type="scientific">Solanum chacoense</name>
    <name type="common">Chaco potato</name>
    <dbReference type="NCBI Taxonomy" id="4108"/>
    <lineage>
        <taxon>Eukaryota</taxon>
        <taxon>Viridiplantae</taxon>
        <taxon>Streptophyta</taxon>
        <taxon>Embryophyta</taxon>
        <taxon>Tracheophyta</taxon>
        <taxon>Spermatophyta</taxon>
        <taxon>Magnoliopsida</taxon>
        <taxon>eudicotyledons</taxon>
        <taxon>Gunneridae</taxon>
        <taxon>Pentapetalae</taxon>
        <taxon>asterids</taxon>
        <taxon>lamiids</taxon>
        <taxon>Solanales</taxon>
        <taxon>Solanaceae</taxon>
        <taxon>Solanoideae</taxon>
        <taxon>Solaneae</taxon>
        <taxon>Solanum</taxon>
    </lineage>
</organism>
<name>A0A0V0H5Z1_SOLCH</name>
<dbReference type="GO" id="GO:0031347">
    <property type="term" value="P:regulation of defense response"/>
    <property type="evidence" value="ECO:0007669"/>
    <property type="project" value="UniProtKB-UniRule"/>
</dbReference>
<dbReference type="Pfam" id="PF06200">
    <property type="entry name" value="tify"/>
    <property type="match status" value="1"/>
</dbReference>
<dbReference type="Pfam" id="PF09425">
    <property type="entry name" value="Jas_motif"/>
    <property type="match status" value="1"/>
</dbReference>
<comment type="domain">
    <text evidence="2">The jas domain is required for interaction with COI1.</text>
</comment>
<sequence length="176" mass="19815">MTRSAEELDFFGMEKEATATKLVERRRSFRDIQTMISKINPEVLKNVIASRSAEKKNIYPIAPSSEGSFSLSTSSLPLLANCNIENDPENSPLTIFYNGIVAIFDVTKDKAENILRLAQGGNQQLLLKTSHVDGDLPITRKKSLERFFEKRKERMTMVSPYGFNELPSNKLAANQN</sequence>
<evidence type="ECO:0000313" key="4">
    <source>
        <dbReference type="EMBL" id="JAP15447.1"/>
    </source>
</evidence>
<keyword evidence="2" id="KW-0539">Nucleus</keyword>